<dbReference type="InterPro" id="IPR001623">
    <property type="entry name" value="DnaJ_domain"/>
</dbReference>
<dbReference type="GO" id="GO:0051087">
    <property type="term" value="F:protein-folding chaperone binding"/>
    <property type="evidence" value="ECO:0007669"/>
    <property type="project" value="InterPro"/>
</dbReference>
<dbReference type="NCBIfam" id="TIGR00714">
    <property type="entry name" value="hscB"/>
    <property type="match status" value="1"/>
</dbReference>
<keyword evidence="6" id="KW-1185">Reference proteome</keyword>
<dbReference type="GO" id="GO:0051259">
    <property type="term" value="P:protein complex oligomerization"/>
    <property type="evidence" value="ECO:0007669"/>
    <property type="project" value="InterPro"/>
</dbReference>
<name>A0A3A2ZJX7_9EURO</name>
<dbReference type="Proteomes" id="UP000266188">
    <property type="component" value="Unassembled WGS sequence"/>
</dbReference>
<evidence type="ECO:0000256" key="1">
    <source>
        <dbReference type="ARBA" id="ARBA00010476"/>
    </source>
</evidence>
<keyword evidence="2" id="KW-0143">Chaperone</keyword>
<dbReference type="EMBL" id="MVGC01000611">
    <property type="protein sequence ID" value="RJE18165.1"/>
    <property type="molecule type" value="Genomic_DNA"/>
</dbReference>
<feature type="domain" description="J" evidence="4">
    <location>
        <begin position="91"/>
        <end position="162"/>
    </location>
</feature>
<evidence type="ECO:0000313" key="5">
    <source>
        <dbReference type="EMBL" id="RJE18165.1"/>
    </source>
</evidence>
<dbReference type="InterPro" id="IPR009073">
    <property type="entry name" value="HscB_oligo_C"/>
</dbReference>
<evidence type="ECO:0000259" key="4">
    <source>
        <dbReference type="SMART" id="SM00271"/>
    </source>
</evidence>
<comment type="similarity">
    <text evidence="1">Belongs to the HscB family.</text>
</comment>
<dbReference type="STRING" id="2070753.A0A3A2ZJX7"/>
<dbReference type="SUPFAM" id="SSF47144">
    <property type="entry name" value="HSC20 (HSCB), C-terminal oligomerisation domain"/>
    <property type="match status" value="1"/>
</dbReference>
<dbReference type="Pfam" id="PF07743">
    <property type="entry name" value="HSCB_C"/>
    <property type="match status" value="1"/>
</dbReference>
<dbReference type="SUPFAM" id="SSF46565">
    <property type="entry name" value="Chaperone J-domain"/>
    <property type="match status" value="1"/>
</dbReference>
<dbReference type="PANTHER" id="PTHR14021">
    <property type="entry name" value="IRON-SULFUR CLUSTER CO-CHAPERONE PROTEIN HSCB"/>
    <property type="match status" value="1"/>
</dbReference>
<reference evidence="6" key="1">
    <citation type="submission" date="2017-02" db="EMBL/GenBank/DDBJ databases">
        <authorList>
            <person name="Tafer H."/>
            <person name="Lopandic K."/>
        </authorList>
    </citation>
    <scope>NUCLEOTIDE SEQUENCE [LARGE SCALE GENOMIC DNA]</scope>
    <source>
        <strain evidence="6">CBS 366.77</strain>
    </source>
</reference>
<dbReference type="InterPro" id="IPR036869">
    <property type="entry name" value="J_dom_sf"/>
</dbReference>
<feature type="region of interest" description="Disordered" evidence="3">
    <location>
        <begin position="1"/>
        <end position="41"/>
    </location>
</feature>
<evidence type="ECO:0000256" key="3">
    <source>
        <dbReference type="SAM" id="MobiDB-lite"/>
    </source>
</evidence>
<dbReference type="OrthoDB" id="448954at2759"/>
<dbReference type="SMART" id="SM00271">
    <property type="entry name" value="DnaJ"/>
    <property type="match status" value="1"/>
</dbReference>
<accession>A0A3A2ZJX7</accession>
<dbReference type="Gene3D" id="1.10.287.110">
    <property type="entry name" value="DnaJ domain"/>
    <property type="match status" value="1"/>
</dbReference>
<comment type="caution">
    <text evidence="5">The sequence shown here is derived from an EMBL/GenBank/DDBJ whole genome shotgun (WGS) entry which is preliminary data.</text>
</comment>
<feature type="compositionally biased region" description="Polar residues" evidence="3">
    <location>
        <begin position="9"/>
        <end position="41"/>
    </location>
</feature>
<dbReference type="PANTHER" id="PTHR14021:SF15">
    <property type="entry name" value="IRON-SULFUR CLUSTER CO-CHAPERONE PROTEIN HSCB"/>
    <property type="match status" value="1"/>
</dbReference>
<dbReference type="GO" id="GO:0001671">
    <property type="term" value="F:ATPase activator activity"/>
    <property type="evidence" value="ECO:0007669"/>
    <property type="project" value="InterPro"/>
</dbReference>
<organism evidence="5 6">
    <name type="scientific">Aspergillus sclerotialis</name>
    <dbReference type="NCBI Taxonomy" id="2070753"/>
    <lineage>
        <taxon>Eukaryota</taxon>
        <taxon>Fungi</taxon>
        <taxon>Dikarya</taxon>
        <taxon>Ascomycota</taxon>
        <taxon>Pezizomycotina</taxon>
        <taxon>Eurotiomycetes</taxon>
        <taxon>Eurotiomycetidae</taxon>
        <taxon>Eurotiales</taxon>
        <taxon>Aspergillaceae</taxon>
        <taxon>Aspergillus</taxon>
        <taxon>Aspergillus subgen. Polypaecilum</taxon>
    </lineage>
</organism>
<dbReference type="GO" id="GO:0044571">
    <property type="term" value="P:[2Fe-2S] cluster assembly"/>
    <property type="evidence" value="ECO:0007669"/>
    <property type="project" value="InterPro"/>
</dbReference>
<dbReference type="AlphaFoldDB" id="A0A3A2ZJX7"/>
<proteinExistence type="inferred from homology"/>
<evidence type="ECO:0000256" key="2">
    <source>
        <dbReference type="ARBA" id="ARBA00023186"/>
    </source>
</evidence>
<gene>
    <name evidence="5" type="ORF">PHISCL_09501</name>
</gene>
<dbReference type="InterPro" id="IPR004640">
    <property type="entry name" value="HscB"/>
</dbReference>
<sequence>MSYLPRSQRLFQQLSRSTSIRPSSTGRTQRSIHVSSPKTQSPRGACILCQFRPQLVSHQQYNTLQTRHFTSTGNRNADGEAETTSNAPDVTNYYTIFPKTIPGGPPPLSPFIIPLADLKREFLQLQNISHPDKYPPGPAKQRAEALSAFVNEAYRTLVDPLNRAQYLLREMHDVDVTAEDGAAKHSLDPELLMEVMSVQETIEEISADPKAEETIERMKGENQERIEESIGTLAKAFDNNDIEGARKECVKLRFWYSVGEGLREWVPGTTEIRLVH</sequence>
<dbReference type="GO" id="GO:0005739">
    <property type="term" value="C:mitochondrion"/>
    <property type="evidence" value="ECO:0007669"/>
    <property type="project" value="TreeGrafter"/>
</dbReference>
<dbReference type="InterPro" id="IPR036386">
    <property type="entry name" value="HscB_C_sf"/>
</dbReference>
<protein>
    <submittedName>
        <fullName evidence="5">DnaJ domain protein</fullName>
    </submittedName>
</protein>
<dbReference type="Gene3D" id="1.20.1280.20">
    <property type="entry name" value="HscB, C-terminal domain"/>
    <property type="match status" value="1"/>
</dbReference>
<evidence type="ECO:0000313" key="6">
    <source>
        <dbReference type="Proteomes" id="UP000266188"/>
    </source>
</evidence>